<dbReference type="EMBL" id="PVWP01000004">
    <property type="protein sequence ID" value="PSB37903.1"/>
    <property type="molecule type" value="Genomic_DNA"/>
</dbReference>
<proteinExistence type="predicted"/>
<reference evidence="1 2" key="1">
    <citation type="submission" date="2018-02" db="EMBL/GenBank/DDBJ databases">
        <authorList>
            <person name="Moore K."/>
            <person name="Momper L."/>
        </authorList>
    </citation>
    <scope>NUCLEOTIDE SEQUENCE [LARGE SCALE GENOMIC DNA]</scope>
    <source>
        <strain evidence="1 2">CCALA 015</strain>
    </source>
</reference>
<keyword evidence="2" id="KW-1185">Reference proteome</keyword>
<evidence type="ECO:0000313" key="2">
    <source>
        <dbReference type="Proteomes" id="UP000238218"/>
    </source>
</evidence>
<dbReference type="InterPro" id="IPR021256">
    <property type="entry name" value="DUF2808"/>
</dbReference>
<reference evidence="1 2" key="2">
    <citation type="submission" date="2018-03" db="EMBL/GenBank/DDBJ databases">
        <title>The ancient ancestry and fast evolution of plastids.</title>
        <authorList>
            <person name="Moore K.R."/>
            <person name="Magnabosco C."/>
            <person name="Momper L."/>
            <person name="Gold D.A."/>
            <person name="Bosak T."/>
            <person name="Fournier G.P."/>
        </authorList>
    </citation>
    <scope>NUCLEOTIDE SEQUENCE [LARGE SCALE GENOMIC DNA]</scope>
    <source>
        <strain evidence="1 2">CCALA 015</strain>
    </source>
</reference>
<name>A0ABX5F9V5_9CHRO</name>
<dbReference type="RefSeq" id="WP_106220750.1">
    <property type="nucleotide sequence ID" value="NZ_PVWP01000004.1"/>
</dbReference>
<organism evidence="1 2">
    <name type="scientific">Aphanothece cf. minutissima CCALA 015</name>
    <dbReference type="NCBI Taxonomy" id="2107695"/>
    <lineage>
        <taxon>Bacteria</taxon>
        <taxon>Bacillati</taxon>
        <taxon>Cyanobacteriota</taxon>
        <taxon>Cyanophyceae</taxon>
        <taxon>Oscillatoriophycideae</taxon>
        <taxon>Chroococcales</taxon>
        <taxon>Aphanothecaceae</taxon>
        <taxon>Aphanothece</taxon>
    </lineage>
</organism>
<evidence type="ECO:0000313" key="1">
    <source>
        <dbReference type="EMBL" id="PSB37903.1"/>
    </source>
</evidence>
<accession>A0ABX5F9V5</accession>
<dbReference type="Pfam" id="PF10989">
    <property type="entry name" value="DUF2808"/>
    <property type="match status" value="1"/>
</dbReference>
<comment type="caution">
    <text evidence="1">The sequence shown here is derived from an EMBL/GenBank/DDBJ whole genome shotgun (WGS) entry which is preliminary data.</text>
</comment>
<evidence type="ECO:0008006" key="3">
    <source>
        <dbReference type="Google" id="ProtNLM"/>
    </source>
</evidence>
<sequence>MPSFPRERSQPLTLIGRLGTAGLGALAVAGATLLSPLAPAPSLAQGTPGLMEFRWENNRDYRKLYFFTTDTTRMQRAEYYLMLRPKDRKTAILKLSISVPSHFDSKIDPKQVKLCRMSEGGMLKRTRCLETIPATIEVSENGRSIEIFPETPVSDKDTIGVYMNVFNPFNAGMYQFNALAQAPGDIPVSGYLGSWLIQIVPNNTN</sequence>
<dbReference type="Proteomes" id="UP000238218">
    <property type="component" value="Unassembled WGS sequence"/>
</dbReference>
<protein>
    <recommendedName>
        <fullName evidence="3">DUF2808 domain-containing protein</fullName>
    </recommendedName>
</protein>
<gene>
    <name evidence="1" type="ORF">C7B81_07325</name>
</gene>